<dbReference type="SUPFAM" id="SSF52540">
    <property type="entry name" value="P-loop containing nucleoside triphosphate hydrolases"/>
    <property type="match status" value="1"/>
</dbReference>
<feature type="domain" description="Hda lid" evidence="1">
    <location>
        <begin position="147"/>
        <end position="201"/>
    </location>
</feature>
<dbReference type="OrthoDB" id="7390113at2"/>
<evidence type="ECO:0000313" key="2">
    <source>
        <dbReference type="EMBL" id="TPE58584.1"/>
    </source>
</evidence>
<dbReference type="PANTHER" id="PTHR30050">
    <property type="entry name" value="CHROMOSOMAL REPLICATION INITIATOR PROTEIN DNAA"/>
    <property type="match status" value="1"/>
</dbReference>
<dbReference type="GO" id="GO:0003688">
    <property type="term" value="F:DNA replication origin binding"/>
    <property type="evidence" value="ECO:0007669"/>
    <property type="project" value="TreeGrafter"/>
</dbReference>
<dbReference type="EMBL" id="VFSU01000034">
    <property type="protein sequence ID" value="TPE58584.1"/>
    <property type="molecule type" value="Genomic_DNA"/>
</dbReference>
<evidence type="ECO:0000313" key="3">
    <source>
        <dbReference type="Proteomes" id="UP000319897"/>
    </source>
</evidence>
<dbReference type="GO" id="GO:0006270">
    <property type="term" value="P:DNA replication initiation"/>
    <property type="evidence" value="ECO:0007669"/>
    <property type="project" value="TreeGrafter"/>
</dbReference>
<sequence>MSAPEQKAEHQMVLPLRWRAAQGQKDFFVSDANAEAVTFLDGWSTWPVPAALLIGPAGSGKSHLAAIFARRSNARLWDDADRISNEEALFHAWNAAMDERRPLLMTARSMPADWNLTLADLKSRLAATPRVQIRSPDDALLEAVFLKQWRDRGVEAPADVTRYVLSRIERSFEGIARTVEALDKAAMSQQRPLSIPLAREVFIDLDLEER</sequence>
<dbReference type="Gene3D" id="3.40.50.300">
    <property type="entry name" value="P-loop containing nucleotide triphosphate hydrolases"/>
    <property type="match status" value="2"/>
</dbReference>
<dbReference type="PANTHER" id="PTHR30050:SF5">
    <property type="entry name" value="DNAA REGULATORY INACTIVATOR HDA"/>
    <property type="match status" value="1"/>
</dbReference>
<dbReference type="Proteomes" id="UP000319897">
    <property type="component" value="Unassembled WGS sequence"/>
</dbReference>
<reference evidence="2 3" key="1">
    <citation type="submission" date="2019-06" db="EMBL/GenBank/DDBJ databases">
        <authorList>
            <person name="Lee I."/>
            <person name="Jang G.I."/>
            <person name="Hwang C.Y."/>
        </authorList>
    </citation>
    <scope>NUCLEOTIDE SEQUENCE [LARGE SCALE GENOMIC DNA]</scope>
    <source>
        <strain evidence="2 3">PAMC 28131</strain>
    </source>
</reference>
<dbReference type="GO" id="GO:0005886">
    <property type="term" value="C:plasma membrane"/>
    <property type="evidence" value="ECO:0007669"/>
    <property type="project" value="TreeGrafter"/>
</dbReference>
<keyword evidence="3" id="KW-1185">Reference proteome</keyword>
<gene>
    <name evidence="2" type="ORF">FJQ54_16125</name>
</gene>
<dbReference type="InterPro" id="IPR055199">
    <property type="entry name" value="Hda_lid"/>
</dbReference>
<dbReference type="RefSeq" id="WP_140929436.1">
    <property type="nucleotide sequence ID" value="NZ_VFSU01000034.1"/>
</dbReference>
<protein>
    <submittedName>
        <fullName evidence="2">Chromosomal replication initiator DnaA</fullName>
    </submittedName>
</protein>
<dbReference type="Pfam" id="PF22688">
    <property type="entry name" value="Hda_lid"/>
    <property type="match status" value="1"/>
</dbReference>
<dbReference type="Gene3D" id="1.10.8.60">
    <property type="match status" value="1"/>
</dbReference>
<name>A0A501XE60_9SPHN</name>
<accession>A0A501XE60</accession>
<evidence type="ECO:0000259" key="1">
    <source>
        <dbReference type="Pfam" id="PF22688"/>
    </source>
</evidence>
<proteinExistence type="predicted"/>
<dbReference type="AlphaFoldDB" id="A0A501XE60"/>
<organism evidence="2 3">
    <name type="scientific">Sandaracinobacter neustonicus</name>
    <dbReference type="NCBI Taxonomy" id="1715348"/>
    <lineage>
        <taxon>Bacteria</taxon>
        <taxon>Pseudomonadati</taxon>
        <taxon>Pseudomonadota</taxon>
        <taxon>Alphaproteobacteria</taxon>
        <taxon>Sphingomonadales</taxon>
        <taxon>Sphingosinicellaceae</taxon>
        <taxon>Sandaracinobacter</taxon>
    </lineage>
</organism>
<comment type="caution">
    <text evidence="2">The sequence shown here is derived from an EMBL/GenBank/DDBJ whole genome shotgun (WGS) entry which is preliminary data.</text>
</comment>
<dbReference type="InterPro" id="IPR027417">
    <property type="entry name" value="P-loop_NTPase"/>
</dbReference>